<evidence type="ECO:0000256" key="2">
    <source>
        <dbReference type="SAM" id="MobiDB-lite"/>
    </source>
</evidence>
<dbReference type="Gene3D" id="1.25.40.10">
    <property type="entry name" value="Tetratricopeptide repeat domain"/>
    <property type="match status" value="4"/>
</dbReference>
<dbReference type="Proteomes" id="UP000002748">
    <property type="component" value="Unassembled WGS sequence"/>
</dbReference>
<evidence type="ECO:0000313" key="4">
    <source>
        <dbReference type="Proteomes" id="UP000002748"/>
    </source>
</evidence>
<dbReference type="RefSeq" id="XP_014178396.1">
    <property type="nucleotide sequence ID" value="XM_014322921.1"/>
</dbReference>
<evidence type="ECO:0000256" key="1">
    <source>
        <dbReference type="PROSITE-ProRule" id="PRU00339"/>
    </source>
</evidence>
<dbReference type="InterPro" id="IPR019734">
    <property type="entry name" value="TPR_rpt"/>
</dbReference>
<organism evidence="3 4">
    <name type="scientific">Trichosporon asahii var. asahii (strain ATCC 90039 / CBS 2479 / JCM 2466 / KCTC 7840 / NBRC 103889/ NCYC 2677 / UAMH 7654)</name>
    <name type="common">Yeast</name>
    <dbReference type="NCBI Taxonomy" id="1186058"/>
    <lineage>
        <taxon>Eukaryota</taxon>
        <taxon>Fungi</taxon>
        <taxon>Dikarya</taxon>
        <taxon>Basidiomycota</taxon>
        <taxon>Agaricomycotina</taxon>
        <taxon>Tremellomycetes</taxon>
        <taxon>Trichosporonales</taxon>
        <taxon>Trichosporonaceae</taxon>
        <taxon>Trichosporon</taxon>
    </lineage>
</organism>
<dbReference type="GO" id="GO:0000127">
    <property type="term" value="C:transcription factor TFIIIC complex"/>
    <property type="evidence" value="ECO:0007669"/>
    <property type="project" value="TreeGrafter"/>
</dbReference>
<dbReference type="InterPro" id="IPR011990">
    <property type="entry name" value="TPR-like_helical_dom_sf"/>
</dbReference>
<evidence type="ECO:0000313" key="3">
    <source>
        <dbReference type="EMBL" id="EJT46718.1"/>
    </source>
</evidence>
<keyword evidence="1" id="KW-0802">TPR repeat</keyword>
<dbReference type="HOGENOM" id="CLU_002391_0_1_1"/>
<dbReference type="OrthoDB" id="9991317at2759"/>
<sequence length="977" mass="111595">MSTRAAAAAAAARSRNPDTMDVDEQEEDIFGPQPEADSSGLDDGSSDDEYVEEDENAQQQGVKHKRAPREDPGNDVIFQSFQQDLAQIDEEELHTSAKRPAKRRPSHEVQLLLGRANLAYITQDHNEAVNLFLEVIRHDPQVQAAWSTLASVYEEMGNVEMARQMKFCGAHIEEDIGTWRELADQFRSEGNLTQALYCYRKALKIDGSRLDIVWQLVNIYRETQSYNMAVEAIRKIHRAEPTYLRDFNMLMEVHALIVETKKAAFGAEVFGDAFMFHFATFNGPDDQKPGMEPNTMKLEHIVVYVDYLLKSGDLDGAVSAIHRGQRWLQGRKHEKGWDAAEDDSEYYAPRDDEDFAEESAGGYELDYQLRYRLAIARLRLGHDEEAMSSIGFILDLDADIHTSLFIELGEALMKRQMWEPALEFWAALHDRNEDDPTIIYKLGICQHQLKRNAEALESLNWVFRRATWKPDSSWPPFWKIWAGSQKPSTSSLMLKGSGSEQRLTKRVLENQATATMASLWEEVQEAEQGINEGEPWALDKFIHSAGTMVETFRLAKSNFTKNRGITRVLKNRKYGSKGDADSRLMAMHDRLERVLGFEDETPLDQTRPDYEVVRQTSFYGIGTEDWLALTIKYCCVLMVKNEEDVAMDILEHVVWSGLFNNRRCEIALRLATVACAMRMQSHDRIVDNCKRLQQMHQFRSEPLLLMLAALGGGLKQQNAWHNLALQKFLHREVRIYDEAVCGVPLRFNKRHMRWAQIINTGVSRRLGDLAHEEVDDEASAGVSAPDPTVDGEGDEDEDGADGDDDVSERQDAGDKIVPRPKKHSPVFNALYGQNMLTTRSYQSALFYFMRAYEANPYDPYLCFLIAQAYLGRALNRQSDNRNYQIAQGLAFLSRYRKLSAQDTATQEEVEYNYGRCFYQLVLDSVRARMEEADDEGREAIRKSSVAWEAAHNLVLIYTASGSIDLVRARSEEWLRLE</sequence>
<dbReference type="KEGG" id="tasa:A1Q1_04683"/>
<protein>
    <submittedName>
        <fullName evidence="3">RNA polymerase III transcription factor</fullName>
    </submittedName>
</protein>
<feature type="region of interest" description="Disordered" evidence="2">
    <location>
        <begin position="773"/>
        <end position="821"/>
    </location>
</feature>
<feature type="compositionally biased region" description="Basic and acidic residues" evidence="2">
    <location>
        <begin position="807"/>
        <end position="817"/>
    </location>
</feature>
<dbReference type="GeneID" id="25988195"/>
<feature type="compositionally biased region" description="Acidic residues" evidence="2">
    <location>
        <begin position="44"/>
        <end position="56"/>
    </location>
</feature>
<dbReference type="PROSITE" id="PS50005">
    <property type="entry name" value="TPR"/>
    <property type="match status" value="1"/>
</dbReference>
<dbReference type="EMBL" id="ALBS01000280">
    <property type="protein sequence ID" value="EJT46718.1"/>
    <property type="molecule type" value="Genomic_DNA"/>
</dbReference>
<dbReference type="AlphaFoldDB" id="J5QCY3"/>
<comment type="caution">
    <text evidence="3">The sequence shown here is derived from an EMBL/GenBank/DDBJ whole genome shotgun (WGS) entry which is preliminary data.</text>
</comment>
<feature type="repeat" description="TPR" evidence="1">
    <location>
        <begin position="176"/>
        <end position="209"/>
    </location>
</feature>
<feature type="compositionally biased region" description="Low complexity" evidence="2">
    <location>
        <begin position="1"/>
        <end position="12"/>
    </location>
</feature>
<accession>J5QCY3</accession>
<dbReference type="GO" id="GO:0006383">
    <property type="term" value="P:transcription by RNA polymerase III"/>
    <property type="evidence" value="ECO:0007669"/>
    <property type="project" value="InterPro"/>
</dbReference>
<dbReference type="InterPro" id="IPR039340">
    <property type="entry name" value="Tfc4/TFIIIC-102/Sfc4"/>
</dbReference>
<feature type="region of interest" description="Disordered" evidence="2">
    <location>
        <begin position="1"/>
        <end position="75"/>
    </location>
</feature>
<dbReference type="PANTHER" id="PTHR23082:SF0">
    <property type="entry name" value="GENERAL TRANSCRIPTION FACTOR 3C POLYPEPTIDE 3"/>
    <property type="match status" value="1"/>
</dbReference>
<dbReference type="SMART" id="SM00028">
    <property type="entry name" value="TPR"/>
    <property type="match status" value="6"/>
</dbReference>
<dbReference type="SUPFAM" id="SSF48452">
    <property type="entry name" value="TPR-like"/>
    <property type="match status" value="1"/>
</dbReference>
<gene>
    <name evidence="3" type="ORF">A1Q1_04683</name>
</gene>
<dbReference type="VEuPathDB" id="FungiDB:A1Q1_04683"/>
<feature type="compositionally biased region" description="Acidic residues" evidence="2">
    <location>
        <begin position="20"/>
        <end position="29"/>
    </location>
</feature>
<dbReference type="PANTHER" id="PTHR23082">
    <property type="entry name" value="TRANSCRIPTION INITIATION FACTOR IIIC TFIIIC , POLYPEPTIDE 3-RELATED"/>
    <property type="match status" value="1"/>
</dbReference>
<name>J5QCY3_TRIAS</name>
<reference evidence="3 4" key="1">
    <citation type="journal article" date="2012" name="Eukaryot. Cell">
        <title>Draft genome sequence of CBS 2479, the standard type strain of Trichosporon asahii.</title>
        <authorList>
            <person name="Yang R.Y."/>
            <person name="Li H.T."/>
            <person name="Zhu H."/>
            <person name="Zhou G.P."/>
            <person name="Wang M."/>
            <person name="Wang L."/>
        </authorList>
    </citation>
    <scope>NUCLEOTIDE SEQUENCE [LARGE SCALE GENOMIC DNA]</scope>
    <source>
        <strain evidence="4">ATCC 90039 / CBS 2479 / JCM 2466 / KCTC 7840 / NCYC 2677 / UAMH 7654</strain>
    </source>
</reference>
<feature type="compositionally biased region" description="Acidic residues" evidence="2">
    <location>
        <begin position="789"/>
        <end position="806"/>
    </location>
</feature>
<proteinExistence type="predicted"/>